<feature type="transmembrane region" description="Helical" evidence="7">
    <location>
        <begin position="124"/>
        <end position="143"/>
    </location>
</feature>
<gene>
    <name evidence="8" type="ORF">Cni_G20523</name>
</gene>
<dbReference type="PANTHER" id="PTHR12703:SF4">
    <property type="entry name" value="TRANSMEMBRANE PROTEIN 33"/>
    <property type="match status" value="1"/>
</dbReference>
<evidence type="ECO:0000256" key="4">
    <source>
        <dbReference type="ARBA" id="ARBA00022989"/>
    </source>
</evidence>
<dbReference type="GO" id="GO:0071786">
    <property type="term" value="P:endoplasmic reticulum tubular network organization"/>
    <property type="evidence" value="ECO:0007669"/>
    <property type="project" value="TreeGrafter"/>
</dbReference>
<feature type="region of interest" description="Disordered" evidence="6">
    <location>
        <begin position="74"/>
        <end position="114"/>
    </location>
</feature>
<name>A0AAQ3QHV0_9LILI</name>
<comment type="subcellular location">
    <subcellularLocation>
        <location evidence="1">Membrane</location>
        <topology evidence="1">Multi-pass membrane protein</topology>
    </subcellularLocation>
</comment>
<reference evidence="8 9" key="1">
    <citation type="submission" date="2023-10" db="EMBL/GenBank/DDBJ databases">
        <title>Chromosome-scale genome assembly provides insights into flower coloration mechanisms of Canna indica.</title>
        <authorList>
            <person name="Li C."/>
        </authorList>
    </citation>
    <scope>NUCLEOTIDE SEQUENCE [LARGE SCALE GENOMIC DNA]</scope>
    <source>
        <tissue evidence="8">Flower</tissue>
    </source>
</reference>
<dbReference type="InterPro" id="IPR005344">
    <property type="entry name" value="TMEM33/Pom33"/>
</dbReference>
<dbReference type="GO" id="GO:0061024">
    <property type="term" value="P:membrane organization"/>
    <property type="evidence" value="ECO:0007669"/>
    <property type="project" value="TreeGrafter"/>
</dbReference>
<comment type="similarity">
    <text evidence="2">Belongs to the PER33/POM33 family.</text>
</comment>
<evidence type="ECO:0000256" key="6">
    <source>
        <dbReference type="SAM" id="MobiDB-lite"/>
    </source>
</evidence>
<protein>
    <recommendedName>
        <fullName evidence="10">Transmembrane protein 33 homolog</fullName>
    </recommendedName>
</protein>
<evidence type="ECO:0000256" key="5">
    <source>
        <dbReference type="ARBA" id="ARBA00023136"/>
    </source>
</evidence>
<dbReference type="Pfam" id="PF03661">
    <property type="entry name" value="TMEM33_Pom33"/>
    <property type="match status" value="1"/>
</dbReference>
<evidence type="ECO:0000256" key="3">
    <source>
        <dbReference type="ARBA" id="ARBA00022692"/>
    </source>
</evidence>
<dbReference type="Proteomes" id="UP001327560">
    <property type="component" value="Chromosome 6"/>
</dbReference>
<feature type="compositionally biased region" description="Low complexity" evidence="6">
    <location>
        <begin position="105"/>
        <end position="114"/>
    </location>
</feature>
<keyword evidence="3 7" id="KW-0812">Transmembrane</keyword>
<dbReference type="GO" id="GO:0005783">
    <property type="term" value="C:endoplasmic reticulum"/>
    <property type="evidence" value="ECO:0007669"/>
    <property type="project" value="TreeGrafter"/>
</dbReference>
<organism evidence="8 9">
    <name type="scientific">Canna indica</name>
    <name type="common">Indian-shot</name>
    <dbReference type="NCBI Taxonomy" id="4628"/>
    <lineage>
        <taxon>Eukaryota</taxon>
        <taxon>Viridiplantae</taxon>
        <taxon>Streptophyta</taxon>
        <taxon>Embryophyta</taxon>
        <taxon>Tracheophyta</taxon>
        <taxon>Spermatophyta</taxon>
        <taxon>Magnoliopsida</taxon>
        <taxon>Liliopsida</taxon>
        <taxon>Zingiberales</taxon>
        <taxon>Cannaceae</taxon>
        <taxon>Canna</taxon>
    </lineage>
</organism>
<sequence length="343" mass="39380">MGDEERDPQRLKRIAAAAYDYDNDPRWADYWSNVLIPPNMAARSDVVEHYKRKFYQRFVDPDFVVEAMSSTSYSQSTRASERPSSESTARNVRPQDSGPAGGTTGTASSTGRNTNSLRLDKRSIHFSVNAWILVVAVLGMLPVVPRNLSNKAYRLSLLGTACSTVYSLYTLYGKPRAWNIPAVQTWFQTVIGTKDFIHLIYCISLLSSRIHFKLALVSISCWAVDHVARFLRRNFTRSSLYRQYMEQPCLWVEANGTTLNILSSNTEIALGFLLIISLFSWQRSIIQTFMYWQLLKLMYHAPCTAGYHQSVWATIARTMNPYIYRYAPFLNSPISAVQRWWFR</sequence>
<dbReference type="PANTHER" id="PTHR12703">
    <property type="entry name" value="TRANSMEMBRANE PROTEIN 33"/>
    <property type="match status" value="1"/>
</dbReference>
<evidence type="ECO:0008006" key="10">
    <source>
        <dbReference type="Google" id="ProtNLM"/>
    </source>
</evidence>
<keyword evidence="4 7" id="KW-1133">Transmembrane helix</keyword>
<dbReference type="EMBL" id="CP136895">
    <property type="protein sequence ID" value="WOL11759.1"/>
    <property type="molecule type" value="Genomic_DNA"/>
</dbReference>
<keyword evidence="9" id="KW-1185">Reference proteome</keyword>
<proteinExistence type="inferred from homology"/>
<dbReference type="InterPro" id="IPR051645">
    <property type="entry name" value="PER33/POM33_regulator"/>
</dbReference>
<evidence type="ECO:0000256" key="2">
    <source>
        <dbReference type="ARBA" id="ARBA00007322"/>
    </source>
</evidence>
<evidence type="ECO:0000256" key="7">
    <source>
        <dbReference type="SAM" id="Phobius"/>
    </source>
</evidence>
<evidence type="ECO:0000313" key="9">
    <source>
        <dbReference type="Proteomes" id="UP001327560"/>
    </source>
</evidence>
<evidence type="ECO:0000256" key="1">
    <source>
        <dbReference type="ARBA" id="ARBA00004141"/>
    </source>
</evidence>
<dbReference type="AlphaFoldDB" id="A0AAQ3QHV0"/>
<evidence type="ECO:0000313" key="8">
    <source>
        <dbReference type="EMBL" id="WOL11759.1"/>
    </source>
</evidence>
<accession>A0AAQ3QHV0</accession>
<dbReference type="GO" id="GO:0016020">
    <property type="term" value="C:membrane"/>
    <property type="evidence" value="ECO:0007669"/>
    <property type="project" value="UniProtKB-SubCell"/>
</dbReference>
<keyword evidence="5 7" id="KW-0472">Membrane</keyword>